<dbReference type="InterPro" id="IPR043128">
    <property type="entry name" value="Rev_trsase/Diguanyl_cyclase"/>
</dbReference>
<dbReference type="Pfam" id="PF00990">
    <property type="entry name" value="GGDEF"/>
    <property type="match status" value="1"/>
</dbReference>
<dbReference type="PROSITE" id="PS50887">
    <property type="entry name" value="GGDEF"/>
    <property type="match status" value="1"/>
</dbReference>
<evidence type="ECO:0000313" key="4">
    <source>
        <dbReference type="EMBL" id="HGY38386.1"/>
    </source>
</evidence>
<dbReference type="SUPFAM" id="SSF55073">
    <property type="entry name" value="Nucleotide cyclase"/>
    <property type="match status" value="1"/>
</dbReference>
<name>A0A7V4TEK0_9BACT</name>
<evidence type="ECO:0000256" key="1">
    <source>
        <dbReference type="ARBA" id="ARBA00012528"/>
    </source>
</evidence>
<dbReference type="AlphaFoldDB" id="A0A7V4TEK0"/>
<gene>
    <name evidence="4" type="ORF">ENW11_01040</name>
</gene>
<organism evidence="4">
    <name type="scientific">Candidatus Caldatribacterium saccharofermentans</name>
    <dbReference type="NCBI Taxonomy" id="1454753"/>
    <lineage>
        <taxon>Bacteria</taxon>
        <taxon>Pseudomonadati</taxon>
        <taxon>Atribacterota</taxon>
        <taxon>Atribacteria</taxon>
        <taxon>Atribacterales</taxon>
        <taxon>Candidatus Caldatribacteriaceae</taxon>
        <taxon>Candidatus Caldatribacterium</taxon>
    </lineage>
</organism>
<dbReference type="RefSeq" id="WP_427365507.1">
    <property type="nucleotide sequence ID" value="NZ_CP187957.1"/>
</dbReference>
<feature type="domain" description="GGDEF" evidence="3">
    <location>
        <begin position="1"/>
        <end position="53"/>
    </location>
</feature>
<dbReference type="PANTHER" id="PTHR45138">
    <property type="entry name" value="REGULATORY COMPONENTS OF SENSORY TRANSDUCTION SYSTEM"/>
    <property type="match status" value="1"/>
</dbReference>
<dbReference type="InterPro" id="IPR050469">
    <property type="entry name" value="Diguanylate_Cyclase"/>
</dbReference>
<sequence length="53" mass="5599">MEHTAFPFQTVTVSIGVATANAGDSADSLLDRADRCLYQAKRAGKNRACADPS</sequence>
<reference evidence="4" key="1">
    <citation type="journal article" date="2020" name="mSystems">
        <title>Genome- and Community-Level Interaction Insights into Carbon Utilization and Element Cycling Functions of Hydrothermarchaeota in Hydrothermal Sediment.</title>
        <authorList>
            <person name="Zhou Z."/>
            <person name="Liu Y."/>
            <person name="Xu W."/>
            <person name="Pan J."/>
            <person name="Luo Z.H."/>
            <person name="Li M."/>
        </authorList>
    </citation>
    <scope>NUCLEOTIDE SEQUENCE [LARGE SCALE GENOMIC DNA]</scope>
    <source>
        <strain evidence="4">SpSt-82</strain>
    </source>
</reference>
<comment type="caution">
    <text evidence="4">The sequence shown here is derived from an EMBL/GenBank/DDBJ whole genome shotgun (WGS) entry which is preliminary data.</text>
</comment>
<dbReference type="GO" id="GO:1902201">
    <property type="term" value="P:negative regulation of bacterial-type flagellum-dependent cell motility"/>
    <property type="evidence" value="ECO:0007669"/>
    <property type="project" value="TreeGrafter"/>
</dbReference>
<evidence type="ECO:0000256" key="2">
    <source>
        <dbReference type="ARBA" id="ARBA00034247"/>
    </source>
</evidence>
<dbReference type="EC" id="2.7.7.65" evidence="1"/>
<dbReference type="PANTHER" id="PTHR45138:SF9">
    <property type="entry name" value="DIGUANYLATE CYCLASE DGCM-RELATED"/>
    <property type="match status" value="1"/>
</dbReference>
<dbReference type="GO" id="GO:0052621">
    <property type="term" value="F:diguanylate cyclase activity"/>
    <property type="evidence" value="ECO:0007669"/>
    <property type="project" value="UniProtKB-EC"/>
</dbReference>
<dbReference type="GO" id="GO:0005886">
    <property type="term" value="C:plasma membrane"/>
    <property type="evidence" value="ECO:0007669"/>
    <property type="project" value="TreeGrafter"/>
</dbReference>
<dbReference type="Gene3D" id="3.30.70.270">
    <property type="match status" value="1"/>
</dbReference>
<dbReference type="GO" id="GO:0043709">
    <property type="term" value="P:cell adhesion involved in single-species biofilm formation"/>
    <property type="evidence" value="ECO:0007669"/>
    <property type="project" value="TreeGrafter"/>
</dbReference>
<dbReference type="InterPro" id="IPR000160">
    <property type="entry name" value="GGDEF_dom"/>
</dbReference>
<proteinExistence type="predicted"/>
<accession>A0A7V4TEK0</accession>
<comment type="catalytic activity">
    <reaction evidence="2">
        <text>2 GTP = 3',3'-c-di-GMP + 2 diphosphate</text>
        <dbReference type="Rhea" id="RHEA:24898"/>
        <dbReference type="ChEBI" id="CHEBI:33019"/>
        <dbReference type="ChEBI" id="CHEBI:37565"/>
        <dbReference type="ChEBI" id="CHEBI:58805"/>
        <dbReference type="EC" id="2.7.7.65"/>
    </reaction>
</comment>
<dbReference type="InterPro" id="IPR029787">
    <property type="entry name" value="Nucleotide_cyclase"/>
</dbReference>
<evidence type="ECO:0000259" key="3">
    <source>
        <dbReference type="PROSITE" id="PS50887"/>
    </source>
</evidence>
<protein>
    <recommendedName>
        <fullName evidence="1">diguanylate cyclase</fullName>
        <ecNumber evidence="1">2.7.7.65</ecNumber>
    </recommendedName>
</protein>
<dbReference type="EMBL" id="DTIY01000006">
    <property type="protein sequence ID" value="HGY38386.1"/>
    <property type="molecule type" value="Genomic_DNA"/>
</dbReference>